<protein>
    <submittedName>
        <fullName evidence="1">Uncharacterized protein</fullName>
    </submittedName>
</protein>
<keyword evidence="2" id="KW-1185">Reference proteome</keyword>
<accession>A0AAF0T031</accession>
<dbReference type="AlphaFoldDB" id="A0AAF0T031"/>
<organism evidence="1 2">
    <name type="scientific">Natrinema thermotolerans</name>
    <dbReference type="NCBI Taxonomy" id="121872"/>
    <lineage>
        <taxon>Archaea</taxon>
        <taxon>Methanobacteriati</taxon>
        <taxon>Methanobacteriota</taxon>
        <taxon>Stenosarchaea group</taxon>
        <taxon>Halobacteria</taxon>
        <taxon>Halobacteriales</taxon>
        <taxon>Natrialbaceae</taxon>
        <taxon>Natrinema</taxon>
    </lineage>
</organism>
<dbReference type="GeneID" id="84213347"/>
<gene>
    <name evidence="1" type="ORF">NP511_05360</name>
</gene>
<dbReference type="RefSeq" id="WP_049964718.1">
    <property type="nucleotide sequence ID" value="NZ_CP101873.1"/>
</dbReference>
<dbReference type="Proteomes" id="UP001224926">
    <property type="component" value="Chromosome"/>
</dbReference>
<dbReference type="GeneID" id="39861037"/>
<dbReference type="EMBL" id="CP101873">
    <property type="protein sequence ID" value="WMT09061.1"/>
    <property type="molecule type" value="Genomic_DNA"/>
</dbReference>
<evidence type="ECO:0000313" key="1">
    <source>
        <dbReference type="EMBL" id="WMT09061.1"/>
    </source>
</evidence>
<reference evidence="1 2" key="1">
    <citation type="submission" date="2022-07" db="EMBL/GenBank/DDBJ databases">
        <title>Two temperate virus in Haloterrigena jeotgali A29.</title>
        <authorList>
            <person name="Deng X."/>
        </authorList>
    </citation>
    <scope>NUCLEOTIDE SEQUENCE [LARGE SCALE GENOMIC DNA]</scope>
    <source>
        <strain evidence="1 2">A29</strain>
    </source>
</reference>
<proteinExistence type="predicted"/>
<name>A0AAF0T031_9EURY</name>
<evidence type="ECO:0000313" key="2">
    <source>
        <dbReference type="Proteomes" id="UP001224926"/>
    </source>
</evidence>
<sequence length="104" mass="11826">MAQKADKVFDAVADTHRRRVLFALLETPIQTDSPMNLDSPPDGETADETNRIAYRHKHLPKLDEYGYINWLPSVNSIERGPCFDEIKPVLELLAAHQTKLAKIE</sequence>